<gene>
    <name evidence="1" type="ORF">AAES_83185</name>
</gene>
<dbReference type="OrthoDB" id="9906564at2759"/>
<organism evidence="1 2">
    <name type="scientific">Amazona aestiva</name>
    <name type="common">Blue-fronted Amazon parrot</name>
    <dbReference type="NCBI Taxonomy" id="12930"/>
    <lineage>
        <taxon>Eukaryota</taxon>
        <taxon>Metazoa</taxon>
        <taxon>Chordata</taxon>
        <taxon>Craniata</taxon>
        <taxon>Vertebrata</taxon>
        <taxon>Euteleostomi</taxon>
        <taxon>Archelosauria</taxon>
        <taxon>Archosauria</taxon>
        <taxon>Dinosauria</taxon>
        <taxon>Saurischia</taxon>
        <taxon>Theropoda</taxon>
        <taxon>Coelurosauria</taxon>
        <taxon>Aves</taxon>
        <taxon>Neognathae</taxon>
        <taxon>Neoaves</taxon>
        <taxon>Telluraves</taxon>
        <taxon>Australaves</taxon>
        <taxon>Psittaciformes</taxon>
        <taxon>Psittacidae</taxon>
        <taxon>Amazona</taxon>
    </lineage>
</organism>
<protein>
    <recommendedName>
        <fullName evidence="3">Reverse transcriptase/retrotransposon-derived protein RNase H-like domain-containing protein</fullName>
    </recommendedName>
</protein>
<dbReference type="InterPro" id="IPR051320">
    <property type="entry name" value="Viral_Replic_Matur_Polypro"/>
</dbReference>
<evidence type="ECO:0000313" key="1">
    <source>
        <dbReference type="EMBL" id="KQK81212.1"/>
    </source>
</evidence>
<dbReference type="SUPFAM" id="SSF56672">
    <property type="entry name" value="DNA/RNA polymerases"/>
    <property type="match status" value="1"/>
</dbReference>
<dbReference type="PANTHER" id="PTHR33064:SF29">
    <property type="entry name" value="PEPTIDASE A2 DOMAIN-CONTAINING PROTEIN-RELATED"/>
    <property type="match status" value="1"/>
</dbReference>
<evidence type="ECO:0008006" key="3">
    <source>
        <dbReference type="Google" id="ProtNLM"/>
    </source>
</evidence>
<keyword evidence="2" id="KW-1185">Reference proteome</keyword>
<proteinExistence type="predicted"/>
<sequence length="179" mass="20301">MKAESQARDTILGNKMARWMSPDPHRCEQQTTAMSAPTNKKETQAFLGVVGFWKVNIPNYKLIVSPLYHVTWKKNDFKWGPEHQQAFEQIKQEMVHAGALGPVWTRPDVKNVLYTAARENGPTWSLWQKAPGDTRGQASAFGRKNKSTEYEFSHLVDVPEECKFNPMVNLLLDGKGGNL</sequence>
<dbReference type="EMBL" id="LMAW01002459">
    <property type="protein sequence ID" value="KQK81212.1"/>
    <property type="molecule type" value="Genomic_DNA"/>
</dbReference>
<reference evidence="1 2" key="1">
    <citation type="submission" date="2015-10" db="EMBL/GenBank/DDBJ databases">
        <authorList>
            <person name="Gilbert D.G."/>
        </authorList>
    </citation>
    <scope>NUCLEOTIDE SEQUENCE [LARGE SCALE GENOMIC DNA]</scope>
    <source>
        <strain evidence="1">FVVF132</strain>
    </source>
</reference>
<comment type="caution">
    <text evidence="1">The sequence shown here is derived from an EMBL/GenBank/DDBJ whole genome shotgun (WGS) entry which is preliminary data.</text>
</comment>
<dbReference type="PANTHER" id="PTHR33064">
    <property type="entry name" value="POL PROTEIN"/>
    <property type="match status" value="1"/>
</dbReference>
<accession>A0A0Q3PYY0</accession>
<dbReference type="InterPro" id="IPR043128">
    <property type="entry name" value="Rev_trsase/Diguanyl_cyclase"/>
</dbReference>
<name>A0A0Q3PYY0_AMAAE</name>
<dbReference type="AlphaFoldDB" id="A0A0Q3PYY0"/>
<dbReference type="Gene3D" id="3.30.70.270">
    <property type="match status" value="1"/>
</dbReference>
<dbReference type="InterPro" id="IPR043502">
    <property type="entry name" value="DNA/RNA_pol_sf"/>
</dbReference>
<dbReference type="Proteomes" id="UP000051836">
    <property type="component" value="Unassembled WGS sequence"/>
</dbReference>
<dbReference type="STRING" id="12930.A0A0Q3PYY0"/>
<evidence type="ECO:0000313" key="2">
    <source>
        <dbReference type="Proteomes" id="UP000051836"/>
    </source>
</evidence>